<keyword evidence="2" id="KW-1185">Reference proteome</keyword>
<organism evidence="1 2">
    <name type="scientific">Terasakiella brassicae</name>
    <dbReference type="NCBI Taxonomy" id="1634917"/>
    <lineage>
        <taxon>Bacteria</taxon>
        <taxon>Pseudomonadati</taxon>
        <taxon>Pseudomonadota</taxon>
        <taxon>Alphaproteobacteria</taxon>
        <taxon>Rhodospirillales</taxon>
        <taxon>Terasakiellaceae</taxon>
        <taxon>Terasakiella</taxon>
    </lineage>
</organism>
<dbReference type="AlphaFoldDB" id="A0A917C7N5"/>
<dbReference type="EMBL" id="BMHV01000047">
    <property type="protein sequence ID" value="GGF76259.1"/>
    <property type="molecule type" value="Genomic_DNA"/>
</dbReference>
<protein>
    <submittedName>
        <fullName evidence="1">Uncharacterized protein</fullName>
    </submittedName>
</protein>
<evidence type="ECO:0000313" key="1">
    <source>
        <dbReference type="EMBL" id="GGF76259.1"/>
    </source>
</evidence>
<reference evidence="1" key="1">
    <citation type="journal article" date="2014" name="Int. J. Syst. Evol. Microbiol.">
        <title>Complete genome sequence of Corynebacterium casei LMG S-19264T (=DSM 44701T), isolated from a smear-ripened cheese.</title>
        <authorList>
            <consortium name="US DOE Joint Genome Institute (JGI-PGF)"/>
            <person name="Walter F."/>
            <person name="Albersmeier A."/>
            <person name="Kalinowski J."/>
            <person name="Ruckert C."/>
        </authorList>
    </citation>
    <scope>NUCLEOTIDE SEQUENCE</scope>
    <source>
        <strain evidence="1">CGMCC 1.15254</strain>
    </source>
</reference>
<comment type="caution">
    <text evidence="1">The sequence shown here is derived from an EMBL/GenBank/DDBJ whole genome shotgun (WGS) entry which is preliminary data.</text>
</comment>
<name>A0A917C7N5_9PROT</name>
<gene>
    <name evidence="1" type="ORF">GCM10011332_32780</name>
</gene>
<proteinExistence type="predicted"/>
<sequence length="100" mass="11702">MTSLNAFTPSKKPNFDDFKYCLGIDLDAARLDRLLDLLPHMSSVAVSSLMHSNDMDQFCSDMLRMWKDYVNIEVWFNDCEEGMNLLNLLDTKPDFFRVRQ</sequence>
<accession>A0A917C7N5</accession>
<reference evidence="1" key="2">
    <citation type="submission" date="2020-09" db="EMBL/GenBank/DDBJ databases">
        <authorList>
            <person name="Sun Q."/>
            <person name="Zhou Y."/>
        </authorList>
    </citation>
    <scope>NUCLEOTIDE SEQUENCE</scope>
    <source>
        <strain evidence="1">CGMCC 1.15254</strain>
    </source>
</reference>
<dbReference type="RefSeq" id="WP_188667216.1">
    <property type="nucleotide sequence ID" value="NZ_BMHV01000047.1"/>
</dbReference>
<evidence type="ECO:0000313" key="2">
    <source>
        <dbReference type="Proteomes" id="UP000632498"/>
    </source>
</evidence>
<dbReference type="Proteomes" id="UP000632498">
    <property type="component" value="Unassembled WGS sequence"/>
</dbReference>